<keyword evidence="16" id="KW-1185">Reference proteome</keyword>
<dbReference type="SUPFAM" id="SSF47473">
    <property type="entry name" value="EF-hand"/>
    <property type="match status" value="1"/>
</dbReference>
<proteinExistence type="inferred from homology"/>
<dbReference type="InterPro" id="IPR032815">
    <property type="entry name" value="S8_pro-domain"/>
</dbReference>
<dbReference type="Pfam" id="PF16470">
    <property type="entry name" value="S8_pro-domain"/>
    <property type="match status" value="1"/>
</dbReference>
<dbReference type="SUPFAM" id="SSF52743">
    <property type="entry name" value="Subtilisin-like"/>
    <property type="match status" value="1"/>
</dbReference>
<sequence>MMLTSTLLAAMVHCCLTSEAKARGKLSQEHYMDDHHSFEYDREALLGGEEEVEDFSKLNPEEAEQQLKLLVKKIDRDANGLLSKEELSDWTLRSFRRYATEEARRRFPEADQNGDEVITWNEYLSHEFGTKPGHEDEHEELAAFQELYLKEKKKFEMADADGVEGLNPTEFVAFEHPEETDYMLEYVLDEAMLEHDHNSDGSVSLNEFIGDYQPDPGALNEPEWVIIEREKFSNDLDKDHDGKLSRKELLPWVIPNNMDAAEDEIGPLDGHYLLLKNGHLRRSRRSAWNHTEVLAQDGRVKWVEQQYEKRRSKRGIPLCSHCPISTLFNDPLWEKQWYLQDTRTSSVLPKLDLHVLPVWMRGVTGRGVVLTVLDDGLEWNHTDIVGNYVRIGICRNHITHNAPGLLRSESWYKTSISSVSRTLKQAMTSMEMTQTHSPDMIQPMRTSMEHAVLVRLSCRPTITSVVLELHSTPK</sequence>
<dbReference type="Proteomes" id="UP000694388">
    <property type="component" value="Unplaced"/>
</dbReference>
<keyword evidence="6" id="KW-0256">Endoplasmic reticulum</keyword>
<evidence type="ECO:0000256" key="13">
    <source>
        <dbReference type="SAM" id="SignalP"/>
    </source>
</evidence>
<organism evidence="15 16">
    <name type="scientific">Eptatretus burgeri</name>
    <name type="common">Inshore hagfish</name>
    <dbReference type="NCBI Taxonomy" id="7764"/>
    <lineage>
        <taxon>Eukaryota</taxon>
        <taxon>Metazoa</taxon>
        <taxon>Chordata</taxon>
        <taxon>Craniata</taxon>
        <taxon>Vertebrata</taxon>
        <taxon>Cyclostomata</taxon>
        <taxon>Myxini</taxon>
        <taxon>Myxiniformes</taxon>
        <taxon>Myxinidae</taxon>
        <taxon>Eptatretinae</taxon>
        <taxon>Eptatretus</taxon>
    </lineage>
</organism>
<dbReference type="Gene3D" id="1.10.238.10">
    <property type="entry name" value="EF-hand"/>
    <property type="match status" value="2"/>
</dbReference>
<feature type="chain" id="PRO_5033991425" description="Reticulocalbin-3" evidence="13">
    <location>
        <begin position="18"/>
        <end position="474"/>
    </location>
</feature>
<dbReference type="GO" id="GO:0005788">
    <property type="term" value="C:endoplasmic reticulum lumen"/>
    <property type="evidence" value="ECO:0007669"/>
    <property type="project" value="UniProtKB-SubCell"/>
</dbReference>
<keyword evidence="3" id="KW-0479">Metal-binding</keyword>
<keyword evidence="7" id="KW-0106">Calcium</keyword>
<evidence type="ECO:0000256" key="5">
    <source>
        <dbReference type="ARBA" id="ARBA00022737"/>
    </source>
</evidence>
<feature type="domain" description="EF-hand" evidence="14">
    <location>
        <begin position="234"/>
        <end position="259"/>
    </location>
</feature>
<dbReference type="PANTHER" id="PTHR10827">
    <property type="entry name" value="RETICULOCALBIN"/>
    <property type="match status" value="1"/>
</dbReference>
<evidence type="ECO:0000256" key="4">
    <source>
        <dbReference type="ARBA" id="ARBA00022729"/>
    </source>
</evidence>
<keyword evidence="8" id="KW-0325">Glycoprotein</keyword>
<evidence type="ECO:0000256" key="10">
    <source>
        <dbReference type="ARBA" id="ARBA00056975"/>
    </source>
</evidence>
<dbReference type="FunFam" id="1.10.238.10:FF:000104">
    <property type="entry name" value="calumenin isoform X1"/>
    <property type="match status" value="1"/>
</dbReference>
<dbReference type="GO" id="GO:0004252">
    <property type="term" value="F:serine-type endopeptidase activity"/>
    <property type="evidence" value="ECO:0007669"/>
    <property type="project" value="InterPro"/>
</dbReference>
<dbReference type="GO" id="GO:0015031">
    <property type="term" value="P:protein transport"/>
    <property type="evidence" value="ECO:0007669"/>
    <property type="project" value="UniProtKB-ARBA"/>
</dbReference>
<evidence type="ECO:0000256" key="1">
    <source>
        <dbReference type="ARBA" id="ARBA00004319"/>
    </source>
</evidence>
<comment type="subcellular location">
    <subcellularLocation>
        <location evidence="1">Endoplasmic reticulum lumen</location>
    </subcellularLocation>
</comment>
<dbReference type="GO" id="GO:0005509">
    <property type="term" value="F:calcium ion binding"/>
    <property type="evidence" value="ECO:0007669"/>
    <property type="project" value="InterPro"/>
</dbReference>
<dbReference type="Ensembl" id="ENSEBUT00000014124.1">
    <property type="protein sequence ID" value="ENSEBUP00000013548.1"/>
    <property type="gene ID" value="ENSEBUG00000008554.1"/>
</dbReference>
<dbReference type="AlphaFoldDB" id="A0A8C4QDV4"/>
<evidence type="ECO:0000256" key="12">
    <source>
        <dbReference type="ARBA" id="ARBA00072696"/>
    </source>
</evidence>
<evidence type="ECO:0000256" key="3">
    <source>
        <dbReference type="ARBA" id="ARBA00022723"/>
    </source>
</evidence>
<comment type="similarity">
    <text evidence="2">Belongs to the CREC family.</text>
</comment>
<dbReference type="InterPro" id="IPR011992">
    <property type="entry name" value="EF-hand-dom_pair"/>
</dbReference>
<protein>
    <recommendedName>
        <fullName evidence="12">Reticulocalbin-3</fullName>
    </recommendedName>
</protein>
<keyword evidence="4 13" id="KW-0732">Signal</keyword>
<evidence type="ECO:0000256" key="8">
    <source>
        <dbReference type="ARBA" id="ARBA00023180"/>
    </source>
</evidence>
<evidence type="ECO:0000256" key="2">
    <source>
        <dbReference type="ARBA" id="ARBA00006431"/>
    </source>
</evidence>
<evidence type="ECO:0000313" key="15">
    <source>
        <dbReference type="Ensembl" id="ENSEBUP00000013548.1"/>
    </source>
</evidence>
<dbReference type="InterPro" id="IPR018247">
    <property type="entry name" value="EF_Hand_1_Ca_BS"/>
</dbReference>
<comment type="function">
    <text evidence="10">Probable molecular chaperone assisting protein biosynthesis and transport in the endoplasmic reticulum. Required for the proper biosynthesis and transport of pulmonary surfactant-associated protein A/SP-A, pulmonary surfactant-associated protein D/SP-D and the lipid transporter ABCA3. By regulating both the proper expression and the degradation through the endoplasmic reticulum-associated protein degradation pathway of these proteins plays a crucial role in pulmonary surfactant homeostasis. Has an anti-fibrotic activity by negatively regulating the secretion of type I and type III collagens. This calcium-binding protein also transiently associates with immature PCSK6 and regulates its secretion.</text>
</comment>
<name>A0A8C4QDV4_EPTBU</name>
<dbReference type="GO" id="GO:0006508">
    <property type="term" value="P:proteolysis"/>
    <property type="evidence" value="ECO:0007669"/>
    <property type="project" value="InterPro"/>
</dbReference>
<dbReference type="InterPro" id="IPR036852">
    <property type="entry name" value="Peptidase_S8/S53_dom_sf"/>
</dbReference>
<dbReference type="InterPro" id="IPR002048">
    <property type="entry name" value="EF_hand_dom"/>
</dbReference>
<reference evidence="15" key="1">
    <citation type="submission" date="2025-08" db="UniProtKB">
        <authorList>
            <consortium name="Ensembl"/>
        </authorList>
    </citation>
    <scope>IDENTIFICATION</scope>
</reference>
<dbReference type="SUPFAM" id="SSF54897">
    <property type="entry name" value="Protease propeptides/inhibitors"/>
    <property type="match status" value="1"/>
</dbReference>
<comment type="subunit">
    <text evidence="11">Interacts with PCSK6 (immature form including the propeptide); probably involved in the maturation and the secretion of PCSK6.</text>
</comment>
<evidence type="ECO:0000256" key="11">
    <source>
        <dbReference type="ARBA" id="ARBA00063143"/>
    </source>
</evidence>
<dbReference type="PROSITE" id="PS00018">
    <property type="entry name" value="EF_HAND_1"/>
    <property type="match status" value="3"/>
</dbReference>
<dbReference type="Gene3D" id="3.40.50.200">
    <property type="entry name" value="Peptidase S8/S53 domain"/>
    <property type="match status" value="1"/>
</dbReference>
<dbReference type="Pfam" id="PF13202">
    <property type="entry name" value="EF-hand_5"/>
    <property type="match status" value="1"/>
</dbReference>
<dbReference type="InterPro" id="IPR038466">
    <property type="entry name" value="S8_pro-domain_sf"/>
</dbReference>
<reference evidence="15" key="2">
    <citation type="submission" date="2025-09" db="UniProtKB">
        <authorList>
            <consortium name="Ensembl"/>
        </authorList>
    </citation>
    <scope>IDENTIFICATION</scope>
</reference>
<evidence type="ECO:0000256" key="7">
    <source>
        <dbReference type="ARBA" id="ARBA00022837"/>
    </source>
</evidence>
<feature type="signal peptide" evidence="13">
    <location>
        <begin position="1"/>
        <end position="17"/>
    </location>
</feature>
<accession>A0A8C4QDV4</accession>
<keyword evidence="9" id="KW-0143">Chaperone</keyword>
<dbReference type="GeneTree" id="ENSGT01010000222360"/>
<dbReference type="PROSITE" id="PS50222">
    <property type="entry name" value="EF_HAND_2"/>
    <property type="match status" value="2"/>
</dbReference>
<evidence type="ECO:0000313" key="16">
    <source>
        <dbReference type="Proteomes" id="UP000694388"/>
    </source>
</evidence>
<dbReference type="PANTHER" id="PTHR10827:SF78">
    <property type="entry name" value="RETICULOCALBIN-2"/>
    <property type="match status" value="1"/>
</dbReference>
<evidence type="ECO:0000256" key="6">
    <source>
        <dbReference type="ARBA" id="ARBA00022824"/>
    </source>
</evidence>
<evidence type="ECO:0000256" key="9">
    <source>
        <dbReference type="ARBA" id="ARBA00023186"/>
    </source>
</evidence>
<feature type="domain" description="EF-hand" evidence="14">
    <location>
        <begin position="62"/>
        <end position="97"/>
    </location>
</feature>
<keyword evidence="5" id="KW-0677">Repeat</keyword>
<dbReference type="Gene3D" id="3.30.70.850">
    <property type="entry name" value="Peptidase S8, pro-domain"/>
    <property type="match status" value="1"/>
</dbReference>
<evidence type="ECO:0000259" key="14">
    <source>
        <dbReference type="PROSITE" id="PS50222"/>
    </source>
</evidence>